<reference evidence="1 2" key="1">
    <citation type="submission" date="2019-03" db="EMBL/GenBank/DDBJ databases">
        <title>Deep-cultivation of Planctomycetes and their phenomic and genomic characterization uncovers novel biology.</title>
        <authorList>
            <person name="Wiegand S."/>
            <person name="Jogler M."/>
            <person name="Boedeker C."/>
            <person name="Pinto D."/>
            <person name="Vollmers J."/>
            <person name="Rivas-Marin E."/>
            <person name="Kohn T."/>
            <person name="Peeters S.H."/>
            <person name="Heuer A."/>
            <person name="Rast P."/>
            <person name="Oberbeckmann S."/>
            <person name="Bunk B."/>
            <person name="Jeske O."/>
            <person name="Meyerdierks A."/>
            <person name="Storesund J.E."/>
            <person name="Kallscheuer N."/>
            <person name="Luecker S."/>
            <person name="Lage O.M."/>
            <person name="Pohl T."/>
            <person name="Merkel B.J."/>
            <person name="Hornburger P."/>
            <person name="Mueller R.-W."/>
            <person name="Bruemmer F."/>
            <person name="Labrenz M."/>
            <person name="Spormann A.M."/>
            <person name="Op den Camp H."/>
            <person name="Overmann J."/>
            <person name="Amann R."/>
            <person name="Jetten M.S.M."/>
            <person name="Mascher T."/>
            <person name="Medema M.H."/>
            <person name="Devos D.P."/>
            <person name="Kaster A.-K."/>
            <person name="Ovreas L."/>
            <person name="Rohde M."/>
            <person name="Galperin M.Y."/>
            <person name="Jogler C."/>
        </authorList>
    </citation>
    <scope>NUCLEOTIDE SEQUENCE [LARGE SCALE GENOMIC DNA]</scope>
    <source>
        <strain evidence="1 2">Enr13</strain>
    </source>
</reference>
<organism evidence="1 2">
    <name type="scientific">Stieleria neptunia</name>
    <dbReference type="NCBI Taxonomy" id="2527979"/>
    <lineage>
        <taxon>Bacteria</taxon>
        <taxon>Pseudomonadati</taxon>
        <taxon>Planctomycetota</taxon>
        <taxon>Planctomycetia</taxon>
        <taxon>Pirellulales</taxon>
        <taxon>Pirellulaceae</taxon>
        <taxon>Stieleria</taxon>
    </lineage>
</organism>
<dbReference type="EMBL" id="CP037423">
    <property type="protein sequence ID" value="QDV41412.1"/>
    <property type="molecule type" value="Genomic_DNA"/>
</dbReference>
<gene>
    <name evidence="1" type="ORF">Enr13x_12510</name>
</gene>
<proteinExistence type="predicted"/>
<dbReference type="KEGG" id="snep:Enr13x_12510"/>
<dbReference type="RefSeq" id="WP_197455824.1">
    <property type="nucleotide sequence ID" value="NZ_CP037423.1"/>
</dbReference>
<accession>A0A518HKN0</accession>
<evidence type="ECO:0000313" key="2">
    <source>
        <dbReference type="Proteomes" id="UP000319004"/>
    </source>
</evidence>
<keyword evidence="2" id="KW-1185">Reference proteome</keyword>
<dbReference type="AlphaFoldDB" id="A0A518HKN0"/>
<dbReference type="Proteomes" id="UP000319004">
    <property type="component" value="Chromosome"/>
</dbReference>
<protein>
    <submittedName>
        <fullName evidence="1">Uncharacterized protein</fullName>
    </submittedName>
</protein>
<evidence type="ECO:0000313" key="1">
    <source>
        <dbReference type="EMBL" id="QDV41412.1"/>
    </source>
</evidence>
<name>A0A518HKN0_9BACT</name>
<sequence>MGTTYSETPAGLVAVLVAAKRTGDATLAAAITAELKTRFDITIKVGPKFLTLAGSHK</sequence>